<organism evidence="11">
    <name type="scientific">Triticum aestivum</name>
    <name type="common">Wheat</name>
    <dbReference type="NCBI Taxonomy" id="4565"/>
    <lineage>
        <taxon>Eukaryota</taxon>
        <taxon>Viridiplantae</taxon>
        <taxon>Streptophyta</taxon>
        <taxon>Embryophyta</taxon>
        <taxon>Tracheophyta</taxon>
        <taxon>Spermatophyta</taxon>
        <taxon>Magnoliopsida</taxon>
        <taxon>Liliopsida</taxon>
        <taxon>Poales</taxon>
        <taxon>Poaceae</taxon>
        <taxon>BOP clade</taxon>
        <taxon>Pooideae</taxon>
        <taxon>Triticodae</taxon>
        <taxon>Triticeae</taxon>
        <taxon>Triticinae</taxon>
        <taxon>Triticum</taxon>
    </lineage>
</organism>
<dbReference type="Gene3D" id="1.20.5.4130">
    <property type="match status" value="1"/>
</dbReference>
<dbReference type="InterPro" id="IPR002182">
    <property type="entry name" value="NB-ARC"/>
</dbReference>
<keyword evidence="6" id="KW-0175">Coiled coil</keyword>
<dbReference type="PANTHER" id="PTHR23155">
    <property type="entry name" value="DISEASE RESISTANCE PROTEIN RP"/>
    <property type="match status" value="1"/>
</dbReference>
<sequence>MEATALSVGKSVLSGALSYAKSALAEEVALQLGVRRDQVFITNELEIMQAFLMAAHDERDDNMVVKVWVKQVRDVAYDVEDTLQEFAVRLEKKSWWHFGRTLQDRHHVAKQMKELRANVEEVSHRNMRYQLIKGSSSKPANISRQSVTGTTMSGIEEARRQEDRAKFDLIQIVSKKEEADLRVIAVWGKSMAELGELSILKRVYEDPKIRKMFECRAWITPSLHPINLSEFLKTVVGQFYINFLQEAKEEEKATLGAEVPKIMGMTKKDDLAQEFKKFLKERSYLVVLNGIIAIEDWDLIKTCFPDNKKGSRIIVSTEQVGVASLCVGAENGAPEHKQLFADQTLHVFCRKGSQHGMNSAVATSGTNIVTTGVNNYPKKNILTRLDTLVMATLEESRLIGRGSEKNEIIKLVSDKDVHQFRVVSLWGMGGIGKTTLVRDIYQSEEISGTFEGRACVTVMRPFNCDELLKNLTTQFRHKDPITDITVYLREKRYLLVLDDVSSTSEWDAIIKYLPKAKTSCIIVTTREENIAKHCSDDERSMYKLKNMNHEDALILFTKKVFKETLDLEKQYPELVEQAEMILRKCNGLPLAIVTIGGFLANQPKSALEWRKLNENISAELELNPELETIRSILMRSYDGLPYHLKSCFLYMPIFPEDQSVGRGRLVRRWAAEGYSREVRGKSMEEIADGYFMELLSRSMLLPSQESIHSTKGIESCQVHDLMRDIGISKSMEENLVFTVEKGCSSNSQATMRHLAISNNWEGDQYEFESMVDLSRVRSITCFGEWKPFFISETVTLLRVLDLENTTGLTDDHLKHIWKLLHLRYLSLRGCHHICHLPDSLGNLRELQTLDVRGTRINKLPKSIINLQKLNNLCAGMKMMDEDISYEESKGEGAMSYRLCIVPAAGMRPDKYGVLVPKGMSKLKGLRTLGIVNIAREGKDILHDMKRLTWLHKLGVTGVNKENGQELYSAIVGMRRLESLSIRSEGEPGLSGCLDGDYSSAASLLRLKLYGNLVKLPKWIQELNNVVKLKLRSSRISTHDDAMQVLGNLPNLASLHLLEKSFQLGNFCLSFHSGTFPSLVVLEVGLRIDFMGDVRSLKFKQGTAPKLELLKFCTSINDSESILGLPSLASLKDVVLENFCDGFELAYMRTELARNPNRPVLKML</sequence>
<dbReference type="InterPro" id="IPR058922">
    <property type="entry name" value="WHD_DRP"/>
</dbReference>
<dbReference type="Gramene" id="TraesSTA1D03G00577450.1">
    <property type="protein sequence ID" value="TraesSTA1D03G00577450.1"/>
    <property type="gene ID" value="TraesSTA1D03G00577450"/>
</dbReference>
<dbReference type="SUPFAM" id="SSF52058">
    <property type="entry name" value="L domain-like"/>
    <property type="match status" value="1"/>
</dbReference>
<proteinExistence type="inferred from homology"/>
<dbReference type="Pfam" id="PF23559">
    <property type="entry name" value="WHD_DRP"/>
    <property type="match status" value="1"/>
</dbReference>
<feature type="domain" description="Disease resistance R13L4/SHOC-2-like LRR" evidence="10">
    <location>
        <begin position="776"/>
        <end position="876"/>
    </location>
</feature>
<dbReference type="Gramene" id="TraesSYM1D03G00585620.1">
    <property type="protein sequence ID" value="TraesSYM1D03G00585620.1"/>
    <property type="gene ID" value="TraesSYM1D03G00585620"/>
</dbReference>
<dbReference type="InterPro" id="IPR044974">
    <property type="entry name" value="Disease_R_plants"/>
</dbReference>
<evidence type="ECO:0000313" key="11">
    <source>
        <dbReference type="EnsemblPlants" id="TraesCS1D02G454200.1"/>
    </source>
</evidence>
<evidence type="ECO:0000259" key="9">
    <source>
        <dbReference type="Pfam" id="PF23559"/>
    </source>
</evidence>
<keyword evidence="3" id="KW-0677">Repeat</keyword>
<dbReference type="AlphaFoldDB" id="A0A3B6A2T9"/>
<dbReference type="Pfam" id="PF23598">
    <property type="entry name" value="LRR_14"/>
    <property type="match status" value="2"/>
</dbReference>
<feature type="domain" description="Disease resistance N-terminal" evidence="8">
    <location>
        <begin position="12"/>
        <end position="97"/>
    </location>
</feature>
<dbReference type="GO" id="GO:0002758">
    <property type="term" value="P:innate immune response-activating signaling pathway"/>
    <property type="evidence" value="ECO:0007669"/>
    <property type="project" value="UniProtKB-ARBA"/>
</dbReference>
<evidence type="ECO:0000259" key="8">
    <source>
        <dbReference type="Pfam" id="PF18052"/>
    </source>
</evidence>
<dbReference type="GO" id="GO:0043531">
    <property type="term" value="F:ADP binding"/>
    <property type="evidence" value="ECO:0007669"/>
    <property type="project" value="InterPro"/>
</dbReference>
<evidence type="ECO:0000259" key="10">
    <source>
        <dbReference type="Pfam" id="PF23598"/>
    </source>
</evidence>
<dbReference type="PANTHER" id="PTHR23155:SF1114">
    <property type="entry name" value="OS02G0475500 PROTEIN"/>
    <property type="match status" value="1"/>
</dbReference>
<dbReference type="Gramene" id="TraesKAR1D01G0360570.1">
    <property type="protein sequence ID" value="cds.TraesKAR1D01G0360570.1"/>
    <property type="gene ID" value="TraesKAR1D01G0360570"/>
</dbReference>
<dbReference type="Gramene" id="TraesARI1D03G00584560.1">
    <property type="protein sequence ID" value="TraesARI1D03G00584560.1"/>
    <property type="gene ID" value="TraesARI1D03G00584560"/>
</dbReference>
<dbReference type="Pfam" id="PF18052">
    <property type="entry name" value="Rx_N"/>
    <property type="match status" value="1"/>
</dbReference>
<dbReference type="InterPro" id="IPR027417">
    <property type="entry name" value="P-loop_NTPase"/>
</dbReference>
<keyword evidence="2" id="KW-0433">Leucine-rich repeat</keyword>
<dbReference type="Gene3D" id="3.80.10.10">
    <property type="entry name" value="Ribonuclease Inhibitor"/>
    <property type="match status" value="1"/>
</dbReference>
<dbReference type="InterPro" id="IPR038005">
    <property type="entry name" value="RX-like_CC"/>
</dbReference>
<accession>A0A3B6A2T9</accession>
<comment type="similarity">
    <text evidence="1">Belongs to the disease resistance NB-LRR family.</text>
</comment>
<evidence type="ECO:0000256" key="4">
    <source>
        <dbReference type="ARBA" id="ARBA00022741"/>
    </source>
</evidence>
<evidence type="ECO:0000256" key="1">
    <source>
        <dbReference type="ARBA" id="ARBA00008894"/>
    </source>
</evidence>
<feature type="domain" description="Disease resistance protein winged helix" evidence="9">
    <location>
        <begin position="653"/>
        <end position="725"/>
    </location>
</feature>
<reference evidence="11" key="1">
    <citation type="submission" date="2018-08" db="EMBL/GenBank/DDBJ databases">
        <authorList>
            <person name="Rossello M."/>
        </authorList>
    </citation>
    <scope>NUCLEOTIDE SEQUENCE [LARGE SCALE GENOMIC DNA]</scope>
    <source>
        <strain evidence="11">cv. Chinese Spring</strain>
    </source>
</reference>
<dbReference type="Gramene" id="TraesROB_scaffold_059107_01G000100.1">
    <property type="protein sequence ID" value="TraesROB_scaffold_059107_01G000100.1"/>
    <property type="gene ID" value="TraesROB_scaffold_059107_01G000100"/>
</dbReference>
<keyword evidence="5" id="KW-0611">Plant defense</keyword>
<dbReference type="Gramene" id="TraesWEE_scaffold_097752_01G000100.1">
    <property type="protein sequence ID" value="TraesWEE_scaffold_097752_01G000100.1"/>
    <property type="gene ID" value="TraesWEE_scaffold_097752_01G000100"/>
</dbReference>
<evidence type="ECO:0000256" key="3">
    <source>
        <dbReference type="ARBA" id="ARBA00022737"/>
    </source>
</evidence>
<dbReference type="Gramene" id="TraesMAC1D03G00577090.1">
    <property type="protein sequence ID" value="TraesMAC1D03G00577090.1"/>
    <property type="gene ID" value="TraesMAC1D03G00577090"/>
</dbReference>
<dbReference type="InterPro" id="IPR036388">
    <property type="entry name" value="WH-like_DNA-bd_sf"/>
</dbReference>
<dbReference type="PRINTS" id="PR00364">
    <property type="entry name" value="DISEASERSIST"/>
</dbReference>
<dbReference type="Gramene" id="TraesCS1D03G1046900.1">
    <property type="protein sequence ID" value="TraesCS1D03G1046900.1.CDS"/>
    <property type="gene ID" value="TraesCS1D03G1046900"/>
</dbReference>
<dbReference type="CDD" id="cd14798">
    <property type="entry name" value="RX-CC_like"/>
    <property type="match status" value="1"/>
</dbReference>
<feature type="domain" description="Disease resistance R13L4/SHOC-2-like LRR" evidence="10">
    <location>
        <begin position="913"/>
        <end position="1159"/>
    </location>
</feature>
<name>A0A3B6A2T9_WHEAT</name>
<protein>
    <recommendedName>
        <fullName evidence="13">Disease resistance protein RPM1</fullName>
    </recommendedName>
</protein>
<feature type="domain" description="NB-ARC" evidence="7">
    <location>
        <begin position="405"/>
        <end position="565"/>
    </location>
</feature>
<dbReference type="GeneID" id="123179744"/>
<dbReference type="Gramene" id="TraesJUL1D03G00581010.1">
    <property type="protein sequence ID" value="TraesJUL1D03G00581010.1"/>
    <property type="gene ID" value="TraesJUL1D03G00581010"/>
</dbReference>
<dbReference type="OrthoDB" id="6161812at2759"/>
<dbReference type="GO" id="GO:0042742">
    <property type="term" value="P:defense response to bacterium"/>
    <property type="evidence" value="ECO:0007669"/>
    <property type="project" value="UniProtKB-ARBA"/>
</dbReference>
<dbReference type="Gene3D" id="1.10.8.430">
    <property type="entry name" value="Helical domain of apoptotic protease-activating factors"/>
    <property type="match status" value="1"/>
</dbReference>
<keyword evidence="12" id="KW-1185">Reference proteome</keyword>
<dbReference type="OMA" id="SKFECCA"/>
<dbReference type="FunFam" id="1.10.10.10:FF:000322">
    <property type="entry name" value="Probable disease resistance protein At1g63360"/>
    <property type="match status" value="1"/>
</dbReference>
<dbReference type="SMR" id="A0A3B6A2T9"/>
<evidence type="ECO:0008006" key="13">
    <source>
        <dbReference type="Google" id="ProtNLM"/>
    </source>
</evidence>
<dbReference type="Proteomes" id="UP000019116">
    <property type="component" value="Chromosome 1D"/>
</dbReference>
<evidence type="ECO:0000256" key="6">
    <source>
        <dbReference type="ARBA" id="ARBA00023054"/>
    </source>
</evidence>
<dbReference type="Gramene" id="TraesLDM1D03G00580570.1">
    <property type="protein sequence ID" value="TraesLDM1D03G00580570.1"/>
    <property type="gene ID" value="TraesLDM1D03G00580570"/>
</dbReference>
<dbReference type="Gramene" id="TraesLAC1D03G00582100.1">
    <property type="protein sequence ID" value="TraesLAC1D03G00582100.1"/>
    <property type="gene ID" value="TraesLAC1D03G00582100"/>
</dbReference>
<gene>
    <name evidence="11" type="primary">LOC123179744</name>
</gene>
<dbReference type="Gramene" id="TraesCLE_scaffold_062623_01G000100.1">
    <property type="protein sequence ID" value="TraesCLE_scaffold_062623_01G000100.1"/>
    <property type="gene ID" value="TraesCLE_scaffold_062623_01G000100"/>
</dbReference>
<dbReference type="GO" id="GO:0009626">
    <property type="term" value="P:plant-type hypersensitive response"/>
    <property type="evidence" value="ECO:0007669"/>
    <property type="project" value="UniProtKB-ARBA"/>
</dbReference>
<dbReference type="InterPro" id="IPR055414">
    <property type="entry name" value="LRR_R13L4/SHOC2-like"/>
</dbReference>
<reference evidence="11" key="2">
    <citation type="submission" date="2018-10" db="UniProtKB">
        <authorList>
            <consortium name="EnsemblPlants"/>
        </authorList>
    </citation>
    <scope>IDENTIFICATION</scope>
</reference>
<dbReference type="InterPro" id="IPR041118">
    <property type="entry name" value="Rx_N"/>
</dbReference>
<dbReference type="Gramene" id="TraesPARA_EIv1.0_0329730.1">
    <property type="protein sequence ID" value="TraesPARA_EIv1.0_0329730.1.CDS"/>
    <property type="gene ID" value="TraesPARA_EIv1.0_0329730"/>
</dbReference>
<feature type="domain" description="NB-ARC" evidence="7">
    <location>
        <begin position="170"/>
        <end position="354"/>
    </location>
</feature>
<dbReference type="RefSeq" id="XP_044447551.1">
    <property type="nucleotide sequence ID" value="XM_044591616.1"/>
</dbReference>
<dbReference type="SUPFAM" id="SSF52540">
    <property type="entry name" value="P-loop containing nucleoside triphosphate hydrolases"/>
    <property type="match status" value="2"/>
</dbReference>
<keyword evidence="4" id="KW-0547">Nucleotide-binding</keyword>
<dbReference type="Gene3D" id="3.40.50.300">
    <property type="entry name" value="P-loop containing nucleotide triphosphate hydrolases"/>
    <property type="match status" value="2"/>
</dbReference>
<dbReference type="InterPro" id="IPR042197">
    <property type="entry name" value="Apaf_helical"/>
</dbReference>
<dbReference type="InterPro" id="IPR032675">
    <property type="entry name" value="LRR_dom_sf"/>
</dbReference>
<evidence type="ECO:0000256" key="2">
    <source>
        <dbReference type="ARBA" id="ARBA00022614"/>
    </source>
</evidence>
<evidence type="ECO:0000313" key="12">
    <source>
        <dbReference type="Proteomes" id="UP000019116"/>
    </source>
</evidence>
<dbReference type="Gene3D" id="1.10.10.10">
    <property type="entry name" value="Winged helix-like DNA-binding domain superfamily/Winged helix DNA-binding domain"/>
    <property type="match status" value="1"/>
</dbReference>
<evidence type="ECO:0000256" key="5">
    <source>
        <dbReference type="ARBA" id="ARBA00022821"/>
    </source>
</evidence>
<dbReference type="Pfam" id="PF00931">
    <property type="entry name" value="NB-ARC"/>
    <property type="match status" value="2"/>
</dbReference>
<dbReference type="EnsemblPlants" id="TraesCS1D02G454200.1">
    <property type="protein sequence ID" value="TraesCS1D02G454200.1"/>
    <property type="gene ID" value="TraesCS1D02G454200"/>
</dbReference>
<evidence type="ECO:0000259" key="7">
    <source>
        <dbReference type="Pfam" id="PF00931"/>
    </source>
</evidence>
<dbReference type="Gramene" id="TraesCS1D02G454200.1">
    <property type="protein sequence ID" value="TraesCS1D02G454200.1"/>
    <property type="gene ID" value="TraesCS1D02G454200"/>
</dbReference>
<dbReference type="STRING" id="4565.A0A3B6A2T9"/>